<evidence type="ECO:0008006" key="3">
    <source>
        <dbReference type="Google" id="ProtNLM"/>
    </source>
</evidence>
<comment type="caution">
    <text evidence="1">The sequence shown here is derived from an EMBL/GenBank/DDBJ whole genome shotgun (WGS) entry which is preliminary data.</text>
</comment>
<dbReference type="InterPro" id="IPR015797">
    <property type="entry name" value="NUDIX_hydrolase-like_dom_sf"/>
</dbReference>
<evidence type="ECO:0000313" key="2">
    <source>
        <dbReference type="Proteomes" id="UP000177067"/>
    </source>
</evidence>
<dbReference type="Proteomes" id="UP000177067">
    <property type="component" value="Unassembled WGS sequence"/>
</dbReference>
<gene>
    <name evidence="1" type="ORF">A2725_03570</name>
</gene>
<dbReference type="CDD" id="cd03424">
    <property type="entry name" value="NUDIX_ADPRase_Nudt5_UGPPase_Nudt14"/>
    <property type="match status" value="1"/>
</dbReference>
<reference evidence="1 2" key="1">
    <citation type="journal article" date="2016" name="Nat. Commun.">
        <title>Thousands of microbial genomes shed light on interconnected biogeochemical processes in an aquifer system.</title>
        <authorList>
            <person name="Anantharaman K."/>
            <person name="Brown C.T."/>
            <person name="Hug L.A."/>
            <person name="Sharon I."/>
            <person name="Castelle C.J."/>
            <person name="Probst A.J."/>
            <person name="Thomas B.C."/>
            <person name="Singh A."/>
            <person name="Wilkins M.J."/>
            <person name="Karaoz U."/>
            <person name="Brodie E.L."/>
            <person name="Williams K.H."/>
            <person name="Hubbard S.S."/>
            <person name="Banfield J.F."/>
        </authorList>
    </citation>
    <scope>NUCLEOTIDE SEQUENCE [LARGE SCALE GENOMIC DNA]</scope>
</reference>
<proteinExistence type="predicted"/>
<dbReference type="Gene3D" id="3.90.79.10">
    <property type="entry name" value="Nucleoside Triphosphate Pyrophosphohydrolase"/>
    <property type="match status" value="1"/>
</dbReference>
<evidence type="ECO:0000313" key="1">
    <source>
        <dbReference type="EMBL" id="OGH58802.1"/>
    </source>
</evidence>
<name>A0A1F6LHA7_9BACT</name>
<organism evidence="1 2">
    <name type="scientific">Candidatus Magasanikbacteria bacterium RIFCSPHIGHO2_01_FULL_33_34</name>
    <dbReference type="NCBI Taxonomy" id="1798671"/>
    <lineage>
        <taxon>Bacteria</taxon>
        <taxon>Candidatus Magasanikiibacteriota</taxon>
    </lineage>
</organism>
<accession>A0A1F6LHA7</accession>
<dbReference type="EMBL" id="MFPS01000008">
    <property type="protein sequence ID" value="OGH58802.1"/>
    <property type="molecule type" value="Genomic_DNA"/>
</dbReference>
<sequence>MRDQREVQRKEFLDQVNNMLTERNLKALPKLGDVDKGEIELTAVEEVLDGMSRFHTDVRFKCIFPGGGTGSFQIRWNANSAVSDGAVFLPIINGKVAVVKQWRPTMGRWTYEVPRGFGEALDKAKVNGQYGQIKIADLPLNNLFRELGEEVKKGAEVSSIVFLGNVAENTGTHTAMPSFYIVNFKVDEDVLEQRLKGAEEGIKVQLWTIDKVKSELGGKLNDLHTIGAVALALKHMSELPR</sequence>
<dbReference type="AlphaFoldDB" id="A0A1F6LHA7"/>
<dbReference type="SUPFAM" id="SSF55811">
    <property type="entry name" value="Nudix"/>
    <property type="match status" value="1"/>
</dbReference>
<protein>
    <recommendedName>
        <fullName evidence="3">Nudix hydrolase domain-containing protein</fullName>
    </recommendedName>
</protein>